<name>A0ACC2HV67_9PLEO</name>
<gene>
    <name evidence="1" type="ORF">OPT61_g9265</name>
</gene>
<reference evidence="1" key="1">
    <citation type="submission" date="2022-11" db="EMBL/GenBank/DDBJ databases">
        <title>Genome Sequence of Boeremia exigua.</title>
        <authorList>
            <person name="Buettner E."/>
        </authorList>
    </citation>
    <scope>NUCLEOTIDE SEQUENCE</scope>
    <source>
        <strain evidence="1">CU02</strain>
    </source>
</reference>
<sequence length="517" mass="58300">MLRSKLVPAYFYPECYHRGFTTIRALQSTNFRVRYPCVTTGPRFSTISLTPSPEPSIEYRWIDGVECLEMYEPGGYHPVMIDDLLHNRYRILDKLGYGGYSTIWLARDETAKRYVAVKIGISSPSPRREIEVLRVLHSSRSNSYASDISACTALPSVLDAFDIHGSNGTHICYTLTPAQESLREASFSRLFPIQVARALAAKLATAVAFVHSRGFVHGGLSSQLLILGKLIPSPDLHLRNVLVRLPSTFDELSVEQFREKFGEPDTVPVARVDEKPLTPNAPAQAVVPLYLGKKAQEFTLADAHGLLLSDFGEAFSPATQRRLGKNCNTPLPSRAPEAFFEPDEPLSYPSDIWTLGLAIWELLGMKFLFSESEPRDEIVAEQIDVLGYHTVPPSWRAQWERPATQDDSENAVVPRRPTGDRESWPALEDAFEEFVQKYRRKREAAGVFDEKETKAILRLVRGMLAFRPEERWTVEQVLGSEWMVGWALPQLEHGCLTRTRDTRSKDCLLRDTPSTTS</sequence>
<dbReference type="Proteomes" id="UP001153331">
    <property type="component" value="Unassembled WGS sequence"/>
</dbReference>
<comment type="caution">
    <text evidence="1">The sequence shown here is derived from an EMBL/GenBank/DDBJ whole genome shotgun (WGS) entry which is preliminary data.</text>
</comment>
<dbReference type="EMBL" id="JAPHNI010001062">
    <property type="protein sequence ID" value="KAJ8106856.1"/>
    <property type="molecule type" value="Genomic_DNA"/>
</dbReference>
<evidence type="ECO:0000313" key="1">
    <source>
        <dbReference type="EMBL" id="KAJ8106856.1"/>
    </source>
</evidence>
<proteinExistence type="predicted"/>
<accession>A0ACC2HV67</accession>
<protein>
    <submittedName>
        <fullName evidence="1">Uncharacterized protein</fullName>
    </submittedName>
</protein>
<organism evidence="1 2">
    <name type="scientific">Boeremia exigua</name>
    <dbReference type="NCBI Taxonomy" id="749465"/>
    <lineage>
        <taxon>Eukaryota</taxon>
        <taxon>Fungi</taxon>
        <taxon>Dikarya</taxon>
        <taxon>Ascomycota</taxon>
        <taxon>Pezizomycotina</taxon>
        <taxon>Dothideomycetes</taxon>
        <taxon>Pleosporomycetidae</taxon>
        <taxon>Pleosporales</taxon>
        <taxon>Pleosporineae</taxon>
        <taxon>Didymellaceae</taxon>
        <taxon>Boeremia</taxon>
    </lineage>
</organism>
<evidence type="ECO:0000313" key="2">
    <source>
        <dbReference type="Proteomes" id="UP001153331"/>
    </source>
</evidence>
<keyword evidence="2" id="KW-1185">Reference proteome</keyword>